<evidence type="ECO:0000256" key="6">
    <source>
        <dbReference type="SAM" id="Phobius"/>
    </source>
</evidence>
<accession>A0A1B2I363</accession>
<dbReference type="KEGG" id="cpor:BED41_04335"/>
<feature type="transmembrane region" description="Helical" evidence="6">
    <location>
        <begin position="294"/>
        <end position="311"/>
    </location>
</feature>
<evidence type="ECO:0000313" key="7">
    <source>
        <dbReference type="EMBL" id="ANZ44383.1"/>
    </source>
</evidence>
<dbReference type="GeneID" id="83057082"/>
<feature type="transmembrane region" description="Helical" evidence="6">
    <location>
        <begin position="185"/>
        <end position="203"/>
    </location>
</feature>
<feature type="transmembrane region" description="Helical" evidence="6">
    <location>
        <begin position="323"/>
        <end position="344"/>
    </location>
</feature>
<evidence type="ECO:0000256" key="2">
    <source>
        <dbReference type="ARBA" id="ARBA00022475"/>
    </source>
</evidence>
<proteinExistence type="predicted"/>
<keyword evidence="3 6" id="KW-0812">Transmembrane</keyword>
<protein>
    <recommendedName>
        <fullName evidence="9">C4-dicarboxylate ABC transporter</fullName>
    </recommendedName>
</protein>
<name>A0A1B2I363_9BACT</name>
<feature type="transmembrane region" description="Helical" evidence="6">
    <location>
        <begin position="126"/>
        <end position="144"/>
    </location>
</feature>
<sequence>MQEHISNNPEAMANAPKGIKIPHVWTIILFCLIAAGLMTWIVPAGMYDRIEVAGRKVVDPTTFHFIARTPVGIFNWFVCIIEGMTQSMPIMCMVLCPIAATDIYIQSGTMEKMIGWILRTCHSDKIVMFGLMLFFACRGAMGAMEHHIPFVPLAISISLICGYDVMVGLLLVFMPTFVSFAVGPLNIYTVAVAQGISGLPLYSAMAFRVGIWVVCCGITMWYIFRYANRVKADPSKSVTGFVNPSSAAGNKDIDDIRDQRMTVRQKILMLMFLVTTVLQMVGPIKFNWGFSEIAALWLMSGLLAGVVAGYNNEKICEVFVRSWTPDILVGTFCIGFARAVSVVLTKGNVLDTIIYALSIPLKQIPISFSAIGMYFTQSIINFFVPSGSGQATVTMPIMAPLADIIGMTRQTAVVAFQLGDGLTNMIIPTFGTLIIYISIAKVDYKTYIKWVYPLYFMLVGVACVSLLAATAMKLGPF</sequence>
<dbReference type="GO" id="GO:0005886">
    <property type="term" value="C:plasma membrane"/>
    <property type="evidence" value="ECO:0007669"/>
    <property type="project" value="UniProtKB-SubCell"/>
</dbReference>
<dbReference type="AlphaFoldDB" id="A0A1B2I363"/>
<evidence type="ECO:0000256" key="5">
    <source>
        <dbReference type="ARBA" id="ARBA00023136"/>
    </source>
</evidence>
<organism evidence="7 8">
    <name type="scientific">Cloacibacillus porcorum</name>
    <dbReference type="NCBI Taxonomy" id="1197717"/>
    <lineage>
        <taxon>Bacteria</taxon>
        <taxon>Thermotogati</taxon>
        <taxon>Synergistota</taxon>
        <taxon>Synergistia</taxon>
        <taxon>Synergistales</taxon>
        <taxon>Synergistaceae</taxon>
        <taxon>Cloacibacillus</taxon>
    </lineage>
</organism>
<feature type="transmembrane region" description="Helical" evidence="6">
    <location>
        <begin position="422"/>
        <end position="440"/>
    </location>
</feature>
<feature type="transmembrane region" description="Helical" evidence="6">
    <location>
        <begin position="150"/>
        <end position="173"/>
    </location>
</feature>
<comment type="subcellular location">
    <subcellularLocation>
        <location evidence="1">Cell membrane</location>
        <topology evidence="1">Multi-pass membrane protein</topology>
    </subcellularLocation>
</comment>
<evidence type="ECO:0000313" key="8">
    <source>
        <dbReference type="Proteomes" id="UP000093044"/>
    </source>
</evidence>
<keyword evidence="4 6" id="KW-1133">Transmembrane helix</keyword>
<reference evidence="7" key="1">
    <citation type="submission" date="2016-08" db="EMBL/GenBank/DDBJ databases">
        <title>Complete genome of Cloacibacillus porcorum.</title>
        <authorList>
            <person name="Looft T."/>
            <person name="Bayles D.O."/>
            <person name="Alt D.P."/>
        </authorList>
    </citation>
    <scope>NUCLEOTIDE SEQUENCE [LARGE SCALE GENOMIC DNA]</scope>
    <source>
        <strain evidence="7">CL-84</strain>
    </source>
</reference>
<dbReference type="PANTHER" id="PTHR43652">
    <property type="entry name" value="BASIC AMINO ACID ANTIPORTER YFCC-RELATED"/>
    <property type="match status" value="1"/>
</dbReference>
<feature type="transmembrane region" description="Helical" evidence="6">
    <location>
        <begin position="452"/>
        <end position="472"/>
    </location>
</feature>
<evidence type="ECO:0000256" key="3">
    <source>
        <dbReference type="ARBA" id="ARBA00022692"/>
    </source>
</evidence>
<feature type="transmembrane region" description="Helical" evidence="6">
    <location>
        <begin position="209"/>
        <end position="227"/>
    </location>
</feature>
<feature type="transmembrane region" description="Helical" evidence="6">
    <location>
        <begin position="21"/>
        <end position="42"/>
    </location>
</feature>
<dbReference type="Pfam" id="PF03606">
    <property type="entry name" value="DcuC"/>
    <property type="match status" value="1"/>
</dbReference>
<dbReference type="RefSeq" id="WP_066743458.1">
    <property type="nucleotide sequence ID" value="NZ_CAUFKJ010000028.1"/>
</dbReference>
<keyword evidence="5 6" id="KW-0472">Membrane</keyword>
<dbReference type="OrthoDB" id="2668at2"/>
<dbReference type="EMBL" id="CP016757">
    <property type="protein sequence ID" value="ANZ44383.1"/>
    <property type="molecule type" value="Genomic_DNA"/>
</dbReference>
<dbReference type="PANTHER" id="PTHR43652:SF2">
    <property type="entry name" value="BASIC AMINO ACID ANTIPORTER YFCC-RELATED"/>
    <property type="match status" value="1"/>
</dbReference>
<dbReference type="InterPro" id="IPR018385">
    <property type="entry name" value="C4_dicarb_anaerob_car-like"/>
</dbReference>
<gene>
    <name evidence="7" type="ORF">BED41_04335</name>
</gene>
<dbReference type="InterPro" id="IPR051679">
    <property type="entry name" value="DASS-Related_Transporters"/>
</dbReference>
<evidence type="ECO:0000256" key="4">
    <source>
        <dbReference type="ARBA" id="ARBA00022989"/>
    </source>
</evidence>
<keyword evidence="2" id="KW-1003">Cell membrane</keyword>
<evidence type="ECO:0008006" key="9">
    <source>
        <dbReference type="Google" id="ProtNLM"/>
    </source>
</evidence>
<dbReference type="STRING" id="1197717.BED41_04335"/>
<feature type="transmembrane region" description="Helical" evidence="6">
    <location>
        <begin position="87"/>
        <end position="105"/>
    </location>
</feature>
<dbReference type="Proteomes" id="UP000093044">
    <property type="component" value="Chromosome"/>
</dbReference>
<evidence type="ECO:0000256" key="1">
    <source>
        <dbReference type="ARBA" id="ARBA00004651"/>
    </source>
</evidence>
<keyword evidence="8" id="KW-1185">Reference proteome</keyword>
<feature type="transmembrane region" description="Helical" evidence="6">
    <location>
        <begin position="267"/>
        <end position="288"/>
    </location>
</feature>